<reference evidence="2 3" key="1">
    <citation type="journal article" date="2013" name="PLoS Genet.">
        <title>Comparative genome structure, secondary metabolite, and effector coding capacity across Cochliobolus pathogens.</title>
        <authorList>
            <person name="Condon B.J."/>
            <person name="Leng Y."/>
            <person name="Wu D."/>
            <person name="Bushley K.E."/>
            <person name="Ohm R.A."/>
            <person name="Otillar R."/>
            <person name="Martin J."/>
            <person name="Schackwitz W."/>
            <person name="Grimwood J."/>
            <person name="MohdZainudin N."/>
            <person name="Xue C."/>
            <person name="Wang R."/>
            <person name="Manning V.A."/>
            <person name="Dhillon B."/>
            <person name="Tu Z.J."/>
            <person name="Steffenson B.J."/>
            <person name="Salamov A."/>
            <person name="Sun H."/>
            <person name="Lowry S."/>
            <person name="LaButti K."/>
            <person name="Han J."/>
            <person name="Copeland A."/>
            <person name="Lindquist E."/>
            <person name="Barry K."/>
            <person name="Schmutz J."/>
            <person name="Baker S.E."/>
            <person name="Ciuffetti L.M."/>
            <person name="Grigoriev I.V."/>
            <person name="Zhong S."/>
            <person name="Turgeon B.G."/>
        </authorList>
    </citation>
    <scope>NUCLEOTIDE SEQUENCE [LARGE SCALE GENOMIC DNA]</scope>
    <source>
        <strain evidence="2 3">FI3</strain>
    </source>
</reference>
<feature type="compositionally biased region" description="Polar residues" evidence="1">
    <location>
        <begin position="58"/>
        <end position="76"/>
    </location>
</feature>
<keyword evidence="3" id="KW-1185">Reference proteome</keyword>
<dbReference type="AlphaFoldDB" id="W7EDV7"/>
<evidence type="ECO:0000256" key="1">
    <source>
        <dbReference type="SAM" id="MobiDB-lite"/>
    </source>
</evidence>
<feature type="region of interest" description="Disordered" evidence="1">
    <location>
        <begin position="58"/>
        <end position="88"/>
    </location>
</feature>
<organism evidence="2 3">
    <name type="scientific">Bipolaris victoriae (strain FI3)</name>
    <name type="common">Victoria blight of oats agent</name>
    <name type="synonym">Cochliobolus victoriae</name>
    <dbReference type="NCBI Taxonomy" id="930091"/>
    <lineage>
        <taxon>Eukaryota</taxon>
        <taxon>Fungi</taxon>
        <taxon>Dikarya</taxon>
        <taxon>Ascomycota</taxon>
        <taxon>Pezizomycotina</taxon>
        <taxon>Dothideomycetes</taxon>
        <taxon>Pleosporomycetidae</taxon>
        <taxon>Pleosporales</taxon>
        <taxon>Pleosporineae</taxon>
        <taxon>Pleosporaceae</taxon>
        <taxon>Bipolaris</taxon>
    </lineage>
</organism>
<evidence type="ECO:0000313" key="2">
    <source>
        <dbReference type="EMBL" id="EUN24050.1"/>
    </source>
</evidence>
<dbReference type="RefSeq" id="XP_014553627.1">
    <property type="nucleotide sequence ID" value="XM_014698141.1"/>
</dbReference>
<dbReference type="HOGENOM" id="CLU_933796_0_0_1"/>
<gene>
    <name evidence="2" type="ORF">COCVIDRAFT_29198</name>
</gene>
<evidence type="ECO:0000313" key="3">
    <source>
        <dbReference type="Proteomes" id="UP000054337"/>
    </source>
</evidence>
<dbReference type="OrthoDB" id="10606455at2759"/>
<feature type="compositionally biased region" description="Acidic residues" evidence="1">
    <location>
        <begin position="239"/>
        <end position="298"/>
    </location>
</feature>
<sequence length="298" mass="33535">MTCRRLTELIDDLPADTRDARMDKSESIMKNMETNQPNEHGSIEPDHAIVEQTNANAIGQGLTSPEPNTETTNAEDSSSKTSSTSHNTRELTAVMDSSHGPFMINIHLEPFPANWQNKAGIPHAFQLSKSERCRLWYNAFRTSDLYMIGTNRIPETLYELVPLFARFAGTNINTLMIWHVRVMYQTSAWYNERSIDNLLLLLCNLAEDSERWERLTSPAGDSASGCGIAEDNEDHMVSGDEDSVVDDDNDAADEEPRDTDKEEEEEEEEAEQDGDSMVDCNNDDTLGDEDKDEECTTQ</sequence>
<accession>W7EDV7</accession>
<name>W7EDV7_BIPV3</name>
<dbReference type="GeneID" id="26254278"/>
<protein>
    <submittedName>
        <fullName evidence="2">Uncharacterized protein</fullName>
    </submittedName>
</protein>
<feature type="region of interest" description="Disordered" evidence="1">
    <location>
        <begin position="216"/>
        <end position="298"/>
    </location>
</feature>
<dbReference type="EMBL" id="KI968774">
    <property type="protein sequence ID" value="EUN24050.1"/>
    <property type="molecule type" value="Genomic_DNA"/>
</dbReference>
<dbReference type="Proteomes" id="UP000054337">
    <property type="component" value="Unassembled WGS sequence"/>
</dbReference>
<proteinExistence type="predicted"/>